<feature type="signal peptide" evidence="1">
    <location>
        <begin position="1"/>
        <end position="28"/>
    </location>
</feature>
<keyword evidence="3" id="KW-1185">Reference proteome</keyword>
<evidence type="ECO:0008006" key="4">
    <source>
        <dbReference type="Google" id="ProtNLM"/>
    </source>
</evidence>
<gene>
    <name evidence="2" type="ORF">DJ018_16330</name>
</gene>
<dbReference type="EMBL" id="QFYR01000004">
    <property type="protein sequence ID" value="RAK51498.1"/>
    <property type="molecule type" value="Genomic_DNA"/>
</dbReference>
<protein>
    <recommendedName>
        <fullName evidence="4">Lectin-like protein BA14k</fullName>
    </recommendedName>
</protein>
<dbReference type="Proteomes" id="UP000249725">
    <property type="component" value="Unassembled WGS sequence"/>
</dbReference>
<proteinExistence type="predicted"/>
<accession>A0A328AFC3</accession>
<evidence type="ECO:0000256" key="1">
    <source>
        <dbReference type="SAM" id="SignalP"/>
    </source>
</evidence>
<reference evidence="3" key="1">
    <citation type="submission" date="2018-05" db="EMBL/GenBank/DDBJ databases">
        <authorList>
            <person name="Li X."/>
        </authorList>
    </citation>
    <scope>NUCLEOTIDE SEQUENCE [LARGE SCALE GENOMIC DNA]</scope>
    <source>
        <strain evidence="3">YIM 73061</strain>
    </source>
</reference>
<name>A0A328AFC3_9CAUL</name>
<feature type="chain" id="PRO_5016345397" description="Lectin-like protein BA14k" evidence="1">
    <location>
        <begin position="29"/>
        <end position="96"/>
    </location>
</feature>
<keyword evidence="1" id="KW-0732">Signal</keyword>
<organism evidence="2 3">
    <name type="scientific">Phenylobacterium deserti</name>
    <dbReference type="NCBI Taxonomy" id="1914756"/>
    <lineage>
        <taxon>Bacteria</taxon>
        <taxon>Pseudomonadati</taxon>
        <taxon>Pseudomonadota</taxon>
        <taxon>Alphaproteobacteria</taxon>
        <taxon>Caulobacterales</taxon>
        <taxon>Caulobacteraceae</taxon>
        <taxon>Phenylobacterium</taxon>
    </lineage>
</organism>
<comment type="caution">
    <text evidence="2">The sequence shown here is derived from an EMBL/GenBank/DDBJ whole genome shotgun (WGS) entry which is preliminary data.</text>
</comment>
<dbReference type="AlphaFoldDB" id="A0A328AFC3"/>
<evidence type="ECO:0000313" key="3">
    <source>
        <dbReference type="Proteomes" id="UP000249725"/>
    </source>
</evidence>
<sequence length="96" mass="10789">METFDMRPIVCVTLALTALTAASTSALAQSEKKPEQRRPVAVSAERFAQPAAYVESGHGYSERARRISDCLATYPNYNWRTDRIQVRPGVTRRCEL</sequence>
<evidence type="ECO:0000313" key="2">
    <source>
        <dbReference type="EMBL" id="RAK51498.1"/>
    </source>
</evidence>